<comment type="function">
    <text evidence="8">Integral membrane transporter that imports quinic acid to be catabolized as a carbon source.</text>
</comment>
<dbReference type="SUPFAM" id="SSF103473">
    <property type="entry name" value="MFS general substrate transporter"/>
    <property type="match status" value="1"/>
</dbReference>
<dbReference type="InterPro" id="IPR003663">
    <property type="entry name" value="Sugar/inositol_transpt"/>
</dbReference>
<reference evidence="13 14" key="1">
    <citation type="submission" date="2015-06" db="EMBL/GenBank/DDBJ databases">
        <title>Draft genome of the ant-associated black yeast Phialophora attae CBS 131958.</title>
        <authorList>
            <person name="Moreno L.F."/>
            <person name="Stielow B.J."/>
            <person name="de Hoog S."/>
            <person name="Vicente V.A."/>
            <person name="Weiss V.A."/>
            <person name="de Vries M."/>
            <person name="Cruz L.M."/>
            <person name="Souza E.M."/>
        </authorList>
    </citation>
    <scope>NUCLEOTIDE SEQUENCE [LARGE SCALE GENOMIC DNA]</scope>
    <source>
        <strain evidence="13 14">CBS 131958</strain>
    </source>
</reference>
<feature type="transmembrane region" description="Helical" evidence="11">
    <location>
        <begin position="324"/>
        <end position="346"/>
    </location>
</feature>
<feature type="transmembrane region" description="Helical" evidence="11">
    <location>
        <begin position="353"/>
        <end position="370"/>
    </location>
</feature>
<keyword evidence="6 11" id="KW-1133">Transmembrane helix</keyword>
<evidence type="ECO:0000256" key="5">
    <source>
        <dbReference type="ARBA" id="ARBA00022911"/>
    </source>
</evidence>
<keyword evidence="7 11" id="KW-0472">Membrane</keyword>
<dbReference type="PROSITE" id="PS00217">
    <property type="entry name" value="SUGAR_TRANSPORT_2"/>
    <property type="match status" value="1"/>
</dbReference>
<evidence type="ECO:0000256" key="2">
    <source>
        <dbReference type="ARBA" id="ARBA00010992"/>
    </source>
</evidence>
<evidence type="ECO:0000259" key="12">
    <source>
        <dbReference type="PROSITE" id="PS50850"/>
    </source>
</evidence>
<feature type="transmembrane region" description="Helical" evidence="11">
    <location>
        <begin position="160"/>
        <end position="182"/>
    </location>
</feature>
<dbReference type="Proteomes" id="UP000038010">
    <property type="component" value="Unassembled WGS sequence"/>
</dbReference>
<dbReference type="AlphaFoldDB" id="A0A0N1GXM1"/>
<evidence type="ECO:0000256" key="10">
    <source>
        <dbReference type="RuleBase" id="RU003346"/>
    </source>
</evidence>
<protein>
    <recommendedName>
        <fullName evidence="9">Quinate transporter</fullName>
    </recommendedName>
</protein>
<feature type="transmembrane region" description="Helical" evidence="11">
    <location>
        <begin position="194"/>
        <end position="214"/>
    </location>
</feature>
<proteinExistence type="inferred from homology"/>
<dbReference type="Gene3D" id="1.20.1250.20">
    <property type="entry name" value="MFS general substrate transporter like domains"/>
    <property type="match status" value="1"/>
</dbReference>
<name>A0A0N1GXM1_9EURO</name>
<feature type="transmembrane region" description="Helical" evidence="11">
    <location>
        <begin position="74"/>
        <end position="93"/>
    </location>
</feature>
<evidence type="ECO:0000256" key="1">
    <source>
        <dbReference type="ARBA" id="ARBA00004141"/>
    </source>
</evidence>
<dbReference type="InterPro" id="IPR036259">
    <property type="entry name" value="MFS_trans_sf"/>
</dbReference>
<keyword evidence="4 11" id="KW-0812">Transmembrane</keyword>
<dbReference type="PANTHER" id="PTHR48022">
    <property type="entry name" value="PLASTIDIC GLUCOSE TRANSPORTER 4"/>
    <property type="match status" value="1"/>
</dbReference>
<evidence type="ECO:0000313" key="13">
    <source>
        <dbReference type="EMBL" id="KPI35042.1"/>
    </source>
</evidence>
<evidence type="ECO:0000313" key="14">
    <source>
        <dbReference type="Proteomes" id="UP000038010"/>
    </source>
</evidence>
<evidence type="ECO:0000256" key="9">
    <source>
        <dbReference type="ARBA" id="ARBA00043213"/>
    </source>
</evidence>
<dbReference type="InterPro" id="IPR005828">
    <property type="entry name" value="MFS_sugar_transport-like"/>
</dbReference>
<keyword evidence="3 10" id="KW-0813">Transport</keyword>
<feature type="transmembrane region" description="Helical" evidence="11">
    <location>
        <begin position="458"/>
        <end position="476"/>
    </location>
</feature>
<keyword evidence="5" id="KW-0672">Quinate metabolism</keyword>
<feature type="transmembrane region" description="Helical" evidence="11">
    <location>
        <begin position="21"/>
        <end position="39"/>
    </location>
</feature>
<evidence type="ECO:0000256" key="3">
    <source>
        <dbReference type="ARBA" id="ARBA00022448"/>
    </source>
</evidence>
<dbReference type="OrthoDB" id="508119at2759"/>
<comment type="subcellular location">
    <subcellularLocation>
        <location evidence="1">Membrane</location>
        <topology evidence="1">Multi-pass membrane protein</topology>
    </subcellularLocation>
</comment>
<evidence type="ECO:0000256" key="4">
    <source>
        <dbReference type="ARBA" id="ARBA00022692"/>
    </source>
</evidence>
<dbReference type="GeneID" id="28739435"/>
<feature type="transmembrane region" description="Helical" evidence="11">
    <location>
        <begin position="100"/>
        <end position="119"/>
    </location>
</feature>
<organism evidence="13 14">
    <name type="scientific">Cyphellophora attinorum</name>
    <dbReference type="NCBI Taxonomy" id="1664694"/>
    <lineage>
        <taxon>Eukaryota</taxon>
        <taxon>Fungi</taxon>
        <taxon>Dikarya</taxon>
        <taxon>Ascomycota</taxon>
        <taxon>Pezizomycotina</taxon>
        <taxon>Eurotiomycetes</taxon>
        <taxon>Chaetothyriomycetidae</taxon>
        <taxon>Chaetothyriales</taxon>
        <taxon>Cyphellophoraceae</taxon>
        <taxon>Cyphellophora</taxon>
    </lineage>
</organism>
<dbReference type="PROSITE" id="PS50850">
    <property type="entry name" value="MFS"/>
    <property type="match status" value="1"/>
</dbReference>
<dbReference type="NCBIfam" id="TIGR00879">
    <property type="entry name" value="SP"/>
    <property type="match status" value="1"/>
</dbReference>
<dbReference type="PROSITE" id="PS00216">
    <property type="entry name" value="SUGAR_TRANSPORT_1"/>
    <property type="match status" value="1"/>
</dbReference>
<accession>A0A0N1GXM1</accession>
<feature type="domain" description="Major facilitator superfamily (MFS) profile" evidence="12">
    <location>
        <begin position="26"/>
        <end position="480"/>
    </location>
</feature>
<dbReference type="VEuPathDB" id="FungiDB:AB675_7204"/>
<gene>
    <name evidence="13" type="ORF">AB675_7204</name>
</gene>
<comment type="caution">
    <text evidence="13">The sequence shown here is derived from an EMBL/GenBank/DDBJ whole genome shotgun (WGS) entry which is preliminary data.</text>
</comment>
<dbReference type="GO" id="GO:0005351">
    <property type="term" value="F:carbohydrate:proton symporter activity"/>
    <property type="evidence" value="ECO:0007669"/>
    <property type="project" value="TreeGrafter"/>
</dbReference>
<comment type="similarity">
    <text evidence="2 10">Belongs to the major facilitator superfamily. Sugar transporter (TC 2.A.1.1) family.</text>
</comment>
<feature type="transmembrane region" description="Helical" evidence="11">
    <location>
        <begin position="426"/>
        <end position="446"/>
    </location>
</feature>
<evidence type="ECO:0000256" key="8">
    <source>
        <dbReference type="ARBA" id="ARBA00037560"/>
    </source>
</evidence>
<keyword evidence="14" id="KW-1185">Reference proteome</keyword>
<evidence type="ECO:0000256" key="7">
    <source>
        <dbReference type="ARBA" id="ARBA00023136"/>
    </source>
</evidence>
<dbReference type="PANTHER" id="PTHR48022:SF34">
    <property type="entry name" value="MAJOR FACILITATOR SUPERFAMILY (MFS) PROFILE DOMAIN-CONTAINING PROTEIN-RELATED"/>
    <property type="match status" value="1"/>
</dbReference>
<dbReference type="Pfam" id="PF00083">
    <property type="entry name" value="Sugar_tr"/>
    <property type="match status" value="1"/>
</dbReference>
<dbReference type="InterPro" id="IPR005829">
    <property type="entry name" value="Sugar_transporter_CS"/>
</dbReference>
<dbReference type="InterPro" id="IPR050360">
    <property type="entry name" value="MFS_Sugar_Transporters"/>
</dbReference>
<dbReference type="EMBL" id="LFJN01000045">
    <property type="protein sequence ID" value="KPI35042.1"/>
    <property type="molecule type" value="Genomic_DNA"/>
</dbReference>
<sequence>MGFLAPKDLSANPAPVQVYNWRIYLLAISAAMGSSMFGYDSAFIGGTLSLPSFQSRFGLAGKQGTELASLRSNIVSTFQAGCFFGVLLCYPTVERLGMKWTLVLCGLIFNIGAIMQTAATGQLGLIYAGRALTGLGVGSSSLVIPVYISESSPPAIRGRLIGVFEMILQISQLPGFWVNYGVNKNMSKTSDSQWRIPFGIQLVPGVLLMVLMSMQTESPRFLAKKGKWEQVRKVLSHIRNLPPDHEYIAWEMDTIRNQLESEHSEVGTSVVTKLKQIFHSNVKKRLGIGMALMMFQNLSGINALNYYSPVIVGSIGFTGTDVGLLATGVFGIVKATGTIVFMLFIIDRFGRRSAMLIGSAGALFAMYYLGGYSSLSNSFNEKPPRDGGAYIAILMIYIFAIFYSISWNGIPWIFCAEVFPTHLRQVCAVFTTCTQWLFQFVIAYSTPYMIADIQYGTFLFFGTSVVCGLIFSYFFLPETKGVTLEDIDIMFGSKGFARQKRKAMESVLAERREIVAEEKRVRGEKAVVENVERTESV</sequence>
<feature type="transmembrane region" description="Helical" evidence="11">
    <location>
        <begin position="125"/>
        <end position="148"/>
    </location>
</feature>
<evidence type="ECO:0000256" key="6">
    <source>
        <dbReference type="ARBA" id="ARBA00022989"/>
    </source>
</evidence>
<dbReference type="GO" id="GO:0016020">
    <property type="term" value="C:membrane"/>
    <property type="evidence" value="ECO:0007669"/>
    <property type="project" value="UniProtKB-SubCell"/>
</dbReference>
<dbReference type="FunFam" id="1.20.1250.20:FF:000026">
    <property type="entry name" value="MFS quinate transporter QutD"/>
    <property type="match status" value="1"/>
</dbReference>
<dbReference type="RefSeq" id="XP_017995005.1">
    <property type="nucleotide sequence ID" value="XM_018147555.1"/>
</dbReference>
<feature type="transmembrane region" description="Helical" evidence="11">
    <location>
        <begin position="390"/>
        <end position="414"/>
    </location>
</feature>
<dbReference type="InterPro" id="IPR020846">
    <property type="entry name" value="MFS_dom"/>
</dbReference>
<dbReference type="PRINTS" id="PR00171">
    <property type="entry name" value="SUGRTRNSPORT"/>
</dbReference>
<evidence type="ECO:0000256" key="11">
    <source>
        <dbReference type="SAM" id="Phobius"/>
    </source>
</evidence>